<evidence type="ECO:0000313" key="2">
    <source>
        <dbReference type="Proteomes" id="UP001218218"/>
    </source>
</evidence>
<dbReference type="InterPro" id="IPR041078">
    <property type="entry name" value="Plavaka"/>
</dbReference>
<proteinExistence type="predicted"/>
<reference evidence="1" key="1">
    <citation type="submission" date="2023-03" db="EMBL/GenBank/DDBJ databases">
        <title>Massive genome expansion in bonnet fungi (Mycena s.s.) driven by repeated elements and novel gene families across ecological guilds.</title>
        <authorList>
            <consortium name="Lawrence Berkeley National Laboratory"/>
            <person name="Harder C.B."/>
            <person name="Miyauchi S."/>
            <person name="Viragh M."/>
            <person name="Kuo A."/>
            <person name="Thoen E."/>
            <person name="Andreopoulos B."/>
            <person name="Lu D."/>
            <person name="Skrede I."/>
            <person name="Drula E."/>
            <person name="Henrissat B."/>
            <person name="Morin E."/>
            <person name="Kohler A."/>
            <person name="Barry K."/>
            <person name="LaButti K."/>
            <person name="Morin E."/>
            <person name="Salamov A."/>
            <person name="Lipzen A."/>
            <person name="Mereny Z."/>
            <person name="Hegedus B."/>
            <person name="Baldrian P."/>
            <person name="Stursova M."/>
            <person name="Weitz H."/>
            <person name="Taylor A."/>
            <person name="Grigoriev I.V."/>
            <person name="Nagy L.G."/>
            <person name="Martin F."/>
            <person name="Kauserud H."/>
        </authorList>
    </citation>
    <scope>NUCLEOTIDE SEQUENCE</scope>
    <source>
        <strain evidence="1">CBHHK002</strain>
    </source>
</reference>
<sequence length="616" mass="69732">MSVSLSRALYNLIFSPERHYADPDKTICLYHDIHTAKWWWMTQKTLERCKPGATIVPAIILTDKTQMTMFQNKAAYPVYMMIGNIPKDIRRKPSCQGYILIGYLPTTHLDHIKVATACRCTLSNLYHACMRKILSPLKDAGLNGIKMASGDGVLRCCHPILAIFVGDYPEQCLVAGIKSGEYPTCVVPNEELGDFFEDMFEPRDLDTVLAMLAKADGNAADFTRACTAAGVKPIYHPFWEDLPFVNIFLSITLDILHQLYHAAFGPAEIDACCQRLPPNYNVHLFLKGITTLSRISGMEHGQICALDFLYYSQYPIHSTETSFHDNKLIFIDLGIHNNFKIPKLHNISHYPLHVQLFGTFNNYNTEHTEWLHINFTKDAYHATNQKDEYLQMTLWLERKEKILCHEKFIHWRCAGSPPHPLQNPPGTPPILAEYFRDAFAHFVVGFQNPDFLKRQVKAGAADYFLLFQSVSVYRKIKFWNEDPLGQENAGDALDVVHAKPGYTNKHGQCIGGQFDTVMANDGAGEHTGIKGYCVGHVHAVFSLSEHVLNVVFTGVKPAKHLAYVEWFSKFPNAPDLNHKMYKISCPVECTTSIIPVSNIRQSVHLFPQFGPVAPRE</sequence>
<evidence type="ECO:0000313" key="1">
    <source>
        <dbReference type="EMBL" id="KAJ7347927.1"/>
    </source>
</evidence>
<gene>
    <name evidence="1" type="ORF">DFH08DRAFT_914410</name>
</gene>
<comment type="caution">
    <text evidence="1">The sequence shown here is derived from an EMBL/GenBank/DDBJ whole genome shotgun (WGS) entry which is preliminary data.</text>
</comment>
<dbReference type="EMBL" id="JARIHO010000018">
    <property type="protein sequence ID" value="KAJ7347927.1"/>
    <property type="molecule type" value="Genomic_DNA"/>
</dbReference>
<dbReference type="Pfam" id="PF18759">
    <property type="entry name" value="Plavaka"/>
    <property type="match status" value="1"/>
</dbReference>
<dbReference type="AlphaFoldDB" id="A0AAD7ERG0"/>
<accession>A0AAD7ERG0</accession>
<name>A0AAD7ERG0_9AGAR</name>
<protein>
    <submittedName>
        <fullName evidence="1">Uncharacterized protein</fullName>
    </submittedName>
</protein>
<dbReference type="Proteomes" id="UP001218218">
    <property type="component" value="Unassembled WGS sequence"/>
</dbReference>
<organism evidence="1 2">
    <name type="scientific">Mycena albidolilacea</name>
    <dbReference type="NCBI Taxonomy" id="1033008"/>
    <lineage>
        <taxon>Eukaryota</taxon>
        <taxon>Fungi</taxon>
        <taxon>Dikarya</taxon>
        <taxon>Basidiomycota</taxon>
        <taxon>Agaricomycotina</taxon>
        <taxon>Agaricomycetes</taxon>
        <taxon>Agaricomycetidae</taxon>
        <taxon>Agaricales</taxon>
        <taxon>Marasmiineae</taxon>
        <taxon>Mycenaceae</taxon>
        <taxon>Mycena</taxon>
    </lineage>
</organism>
<keyword evidence="2" id="KW-1185">Reference proteome</keyword>